<dbReference type="InterPro" id="IPR053137">
    <property type="entry name" value="NLR-like"/>
</dbReference>
<dbReference type="PANTHER" id="PTHR46082:SF6">
    <property type="entry name" value="AAA+ ATPASE DOMAIN-CONTAINING PROTEIN-RELATED"/>
    <property type="match status" value="1"/>
</dbReference>
<name>A0AAD3DT54_9CHLO</name>
<dbReference type="SUPFAM" id="SSF48452">
    <property type="entry name" value="TPR-like"/>
    <property type="match status" value="1"/>
</dbReference>
<evidence type="ECO:0000313" key="3">
    <source>
        <dbReference type="EMBL" id="GFR47595.1"/>
    </source>
</evidence>
<feature type="compositionally biased region" description="Pro residues" evidence="2">
    <location>
        <begin position="885"/>
        <end position="897"/>
    </location>
</feature>
<feature type="region of interest" description="Disordered" evidence="2">
    <location>
        <begin position="962"/>
        <end position="1001"/>
    </location>
</feature>
<feature type="compositionally biased region" description="Low complexity" evidence="2">
    <location>
        <begin position="602"/>
        <end position="618"/>
    </location>
</feature>
<feature type="compositionally biased region" description="Polar residues" evidence="2">
    <location>
        <begin position="619"/>
        <end position="632"/>
    </location>
</feature>
<protein>
    <submittedName>
        <fullName evidence="3">Uncharacterized protein</fullName>
    </submittedName>
</protein>
<evidence type="ECO:0000313" key="4">
    <source>
        <dbReference type="Proteomes" id="UP001054857"/>
    </source>
</evidence>
<feature type="compositionally biased region" description="Acidic residues" evidence="2">
    <location>
        <begin position="964"/>
        <end position="975"/>
    </location>
</feature>
<comment type="caution">
    <text evidence="3">The sequence shown here is derived from an EMBL/GenBank/DDBJ whole genome shotgun (WGS) entry which is preliminary data.</text>
</comment>
<feature type="region of interest" description="Disordered" evidence="2">
    <location>
        <begin position="1233"/>
        <end position="1260"/>
    </location>
</feature>
<feature type="region of interest" description="Disordered" evidence="2">
    <location>
        <begin position="789"/>
        <end position="949"/>
    </location>
</feature>
<feature type="coiled-coil region" evidence="1">
    <location>
        <begin position="1279"/>
        <end position="1309"/>
    </location>
</feature>
<organism evidence="3 4">
    <name type="scientific">Astrephomene gubernaculifera</name>
    <dbReference type="NCBI Taxonomy" id="47775"/>
    <lineage>
        <taxon>Eukaryota</taxon>
        <taxon>Viridiplantae</taxon>
        <taxon>Chlorophyta</taxon>
        <taxon>core chlorophytes</taxon>
        <taxon>Chlorophyceae</taxon>
        <taxon>CS clade</taxon>
        <taxon>Chlamydomonadales</taxon>
        <taxon>Astrephomenaceae</taxon>
        <taxon>Astrephomene</taxon>
    </lineage>
</organism>
<feature type="compositionally biased region" description="Low complexity" evidence="2">
    <location>
        <begin position="841"/>
        <end position="865"/>
    </location>
</feature>
<feature type="compositionally biased region" description="Low complexity" evidence="2">
    <location>
        <begin position="872"/>
        <end position="884"/>
    </location>
</feature>
<dbReference type="Proteomes" id="UP001054857">
    <property type="component" value="Unassembled WGS sequence"/>
</dbReference>
<evidence type="ECO:0000256" key="1">
    <source>
        <dbReference type="SAM" id="Coils"/>
    </source>
</evidence>
<feature type="region of interest" description="Disordered" evidence="2">
    <location>
        <begin position="1325"/>
        <end position="1385"/>
    </location>
</feature>
<feature type="region of interest" description="Disordered" evidence="2">
    <location>
        <begin position="669"/>
        <end position="765"/>
    </location>
</feature>
<accession>A0AAD3DT54</accession>
<feature type="compositionally biased region" description="Low complexity" evidence="2">
    <location>
        <begin position="1122"/>
        <end position="1131"/>
    </location>
</feature>
<feature type="compositionally biased region" description="Gly residues" evidence="2">
    <location>
        <begin position="1132"/>
        <end position="1143"/>
    </location>
</feature>
<feature type="region of interest" description="Disordered" evidence="2">
    <location>
        <begin position="1"/>
        <end position="33"/>
    </location>
</feature>
<feature type="region of interest" description="Disordered" evidence="2">
    <location>
        <begin position="587"/>
        <end position="656"/>
    </location>
</feature>
<dbReference type="Gene3D" id="1.25.40.10">
    <property type="entry name" value="Tetratricopeptide repeat domain"/>
    <property type="match status" value="2"/>
</dbReference>
<evidence type="ECO:0000256" key="2">
    <source>
        <dbReference type="SAM" id="MobiDB-lite"/>
    </source>
</evidence>
<feature type="region of interest" description="Disordered" evidence="2">
    <location>
        <begin position="1511"/>
        <end position="1542"/>
    </location>
</feature>
<feature type="compositionally biased region" description="Polar residues" evidence="2">
    <location>
        <begin position="105"/>
        <end position="114"/>
    </location>
</feature>
<dbReference type="PANTHER" id="PTHR46082">
    <property type="entry name" value="ATP/GTP-BINDING PROTEIN-RELATED"/>
    <property type="match status" value="1"/>
</dbReference>
<feature type="compositionally biased region" description="Low complexity" evidence="2">
    <location>
        <begin position="712"/>
        <end position="735"/>
    </location>
</feature>
<sequence>MPSIDSVDPNDGVKSADGSKAVGDIPASISNAPWPAARMDAGLIGLQPRLSSPATYAPQSPVTLGPLRVVSRSSSQTNGFNGSDGRPTLDSRVGTRSTNVRRSHPLTDSESSDSFRGGRMSNLGSDSYGGSGARFSNNLGSEPFAGAESSSRFSTLANEYLSGGGSGGGGSGRFGGPSNEALAGGSCLSGTAGRHPRGGVQFAGDSANDDSDSGGSGCARDSKTSLLELPALPSLSTSAGGAAAAAGGSSRAGGASGAAGPPGLTLSFLESLRSVSKPGSTLRDVFRTTVLPATKSARCAYVNLVGGEHRARPTHVLVCSWDELVSDVVEQVADFAASLGSPGGGGGSGVSSGGSSGSAAGGGSFAVWVDLFAINFHAAPPPMAPATAAAAASAALGLAGLSGASKPSTPPMDPSSQERARALPAAIAAIRCVLLLPGAQGGALREHPCTLAVWHALRGRGGAGGSALSVVAPPDLDVGLVQAAFEGLSVSTKAAEDPGSSNNVALGSGGDASSSDGATRMSPDRFTMRAMRDGVAAAATTAVTFAADPQPSRTVREGLTAAVAAAANVLLTRPVGYGTGVASGGSGGLGAGMSPRHPPSLPSAQQQQQPPAQARTSQGYMSDSAGFQSASPQAARWPPTMPSGPSPLRGSMGSSSHRALMLAGVDSWPAAQPPAATSAAGTTTAAAASGSPNAARLSSVSVPGEDDLPLPAAMSTSAAGATADVSMRGARAARSTGGGTWGMVPAPPPPSGASYDGGDGAGNRRLRPLGPLADGVAATAVATIESPTAASGGMSFRQHQQQQLRIKAPAPWETNAPLPSPGRAPPGATQGSGPLTFQPEASAAAASAPIGTAASADQALPGTSPLLPPPLVGSLSSGDRYLSQPLPPLTAPPPSLPQLPDGAPTTPQPQPPSEALPMRQFRGPPRPHALRVARRSGGQHGAPRSSGGAVVVSAVTAFAATAGEDADSETSDPDSDGPGPFLGAFDNSMSEPNPGSGMRVSGFGDSGGAIVAVQFTAGPDAAYRRLAPDLARLVGAAKLLAAMGQNATAMRIVHHAVAASRSLYGAVHPDTARCTIALVGLMLHVQQQQQQQQQALHGHHHSHIHLHMLSLPPRVGGGSSGSGALPTAVASSGGGGGSTGGSSGTLPLLPAGTPIRLSTDLTTLPPGAPGAGPTAPPLLPGDDPEALMRGALTVLERHLGPDAEEVAAARQGLAAVLAAAGRHEEAVPLLQRSVAGPAGGPSGRGAQPGQSGQGQGQRGMGSAVALAAALDLATSLAATGREREARKVLKAQLQRLQEEEDEAAALTAAASISNMRGRSSSHSLAAAAAATASPASRMMMPPASHQQQQQQQYKGSESPFSSYSSPYGGTLGSASPAGTPPVGSPAMSVAAGGGAAAAAGGASRGMLTPMKLEELQARGSLQLAQLKAAAGKEGAARGLYRRAVEGFSVVYGARHPITAACILGLAAVHHSLREYGEARTLYRTVLDLYLELHGPHHPATTRVSNQLGEVEEAMEEEACAEEEEEQSAAAADRGSNGRGGAR</sequence>
<keyword evidence="4" id="KW-1185">Reference proteome</keyword>
<keyword evidence="1" id="KW-0175">Coiled coil</keyword>
<feature type="compositionally biased region" description="Low complexity" evidence="2">
    <location>
        <begin position="1325"/>
        <end position="1368"/>
    </location>
</feature>
<dbReference type="InterPro" id="IPR011990">
    <property type="entry name" value="TPR-like_helical_dom_sf"/>
</dbReference>
<feature type="compositionally biased region" description="Low complexity" evidence="2">
    <location>
        <begin position="669"/>
        <end position="695"/>
    </location>
</feature>
<gene>
    <name evidence="3" type="ORF">Agub_g9329</name>
</gene>
<feature type="compositionally biased region" description="Low complexity" evidence="2">
    <location>
        <begin position="238"/>
        <end position="249"/>
    </location>
</feature>
<dbReference type="Pfam" id="PF13424">
    <property type="entry name" value="TPR_12"/>
    <property type="match status" value="1"/>
</dbReference>
<feature type="compositionally biased region" description="Acidic residues" evidence="2">
    <location>
        <begin position="1511"/>
        <end position="1526"/>
    </location>
</feature>
<feature type="region of interest" description="Disordered" evidence="2">
    <location>
        <begin position="1112"/>
        <end position="1183"/>
    </location>
</feature>
<feature type="region of interest" description="Disordered" evidence="2">
    <location>
        <begin position="67"/>
        <end position="127"/>
    </location>
</feature>
<proteinExistence type="predicted"/>
<feature type="region of interest" description="Disordered" evidence="2">
    <location>
        <begin position="238"/>
        <end position="259"/>
    </location>
</feature>
<feature type="region of interest" description="Disordered" evidence="2">
    <location>
        <begin position="187"/>
        <end position="220"/>
    </location>
</feature>
<reference evidence="3 4" key="1">
    <citation type="journal article" date="2021" name="Sci. Rep.">
        <title>Genome sequencing of the multicellular alga Astrephomene provides insights into convergent evolution of germ-soma differentiation.</title>
        <authorList>
            <person name="Yamashita S."/>
            <person name="Yamamoto K."/>
            <person name="Matsuzaki R."/>
            <person name="Suzuki S."/>
            <person name="Yamaguchi H."/>
            <person name="Hirooka S."/>
            <person name="Minakuchi Y."/>
            <person name="Miyagishima S."/>
            <person name="Kawachi M."/>
            <person name="Toyoda A."/>
            <person name="Nozaki H."/>
        </authorList>
    </citation>
    <scope>NUCLEOTIDE SEQUENCE [LARGE SCALE GENOMIC DNA]</scope>
    <source>
        <strain evidence="3 4">NIES-4017</strain>
    </source>
</reference>
<feature type="compositionally biased region" description="Polar residues" evidence="2">
    <location>
        <begin position="71"/>
        <end position="81"/>
    </location>
</feature>
<feature type="region of interest" description="Disordered" evidence="2">
    <location>
        <begin position="491"/>
        <end position="522"/>
    </location>
</feature>
<dbReference type="EMBL" id="BMAR01000019">
    <property type="protein sequence ID" value="GFR47595.1"/>
    <property type="molecule type" value="Genomic_DNA"/>
</dbReference>